<keyword evidence="2" id="KW-1185">Reference proteome</keyword>
<accession>A0A165E3Y6</accession>
<dbReference type="Gene3D" id="1.20.1280.50">
    <property type="match status" value="1"/>
</dbReference>
<dbReference type="InterPro" id="IPR032675">
    <property type="entry name" value="LRR_dom_sf"/>
</dbReference>
<gene>
    <name evidence="1" type="ORF">LAESUDRAFT_183941</name>
</gene>
<dbReference type="Gene3D" id="3.80.10.10">
    <property type="entry name" value="Ribonuclease Inhibitor"/>
    <property type="match status" value="1"/>
</dbReference>
<dbReference type="EMBL" id="KV427625">
    <property type="protein sequence ID" value="KZT06202.1"/>
    <property type="molecule type" value="Genomic_DNA"/>
</dbReference>
<organism evidence="1 2">
    <name type="scientific">Laetiporus sulphureus 93-53</name>
    <dbReference type="NCBI Taxonomy" id="1314785"/>
    <lineage>
        <taxon>Eukaryota</taxon>
        <taxon>Fungi</taxon>
        <taxon>Dikarya</taxon>
        <taxon>Basidiomycota</taxon>
        <taxon>Agaricomycotina</taxon>
        <taxon>Agaricomycetes</taxon>
        <taxon>Polyporales</taxon>
        <taxon>Laetiporus</taxon>
    </lineage>
</organism>
<dbReference type="OrthoDB" id="2803367at2759"/>
<dbReference type="Proteomes" id="UP000076871">
    <property type="component" value="Unassembled WGS sequence"/>
</dbReference>
<dbReference type="STRING" id="1314785.A0A165E3Y6"/>
<dbReference type="GeneID" id="63818524"/>
<dbReference type="RefSeq" id="XP_040763942.1">
    <property type="nucleotide sequence ID" value="XM_040901492.1"/>
</dbReference>
<protein>
    <submittedName>
        <fullName evidence="1">Uncharacterized protein</fullName>
    </submittedName>
</protein>
<dbReference type="InParanoid" id="A0A165E3Y6"/>
<evidence type="ECO:0000313" key="2">
    <source>
        <dbReference type="Proteomes" id="UP000076871"/>
    </source>
</evidence>
<evidence type="ECO:0000313" key="1">
    <source>
        <dbReference type="EMBL" id="KZT06202.1"/>
    </source>
</evidence>
<dbReference type="SUPFAM" id="SSF52058">
    <property type="entry name" value="L domain-like"/>
    <property type="match status" value="1"/>
</dbReference>
<sequence>MALRTERSFGSLIALLRQTQNSFRPMVRLPPEILGEIFQYACSWCFRCHLAQRWTGLKEVLQSLCKVLHVCCHWRIVAHGVPALWNCLDNSYPLAEHFFLERSRTGDLAVRIRIGESNEDGDFEHFFKSHSLRLRELHMWIGYEEVSPDFCIKPIRLRRLNLSTRFTRSTPSFATMLFTACSSSLEQMQLEGLDGIPHHRFDNLTYLQLVFVRASVPEFLELLSNCPNLTDLQLFHPKIREGSANDDYVLSLPNLRRLRIKIGRSVLAASLISKIPLSTSRRAQFLEFGTPVQFVDLKYQGDGDAEQMPSIM</sequence>
<dbReference type="AlphaFoldDB" id="A0A165E3Y6"/>
<reference evidence="1 2" key="1">
    <citation type="journal article" date="2016" name="Mol. Biol. Evol.">
        <title>Comparative Genomics of Early-Diverging Mushroom-Forming Fungi Provides Insights into the Origins of Lignocellulose Decay Capabilities.</title>
        <authorList>
            <person name="Nagy L.G."/>
            <person name="Riley R."/>
            <person name="Tritt A."/>
            <person name="Adam C."/>
            <person name="Daum C."/>
            <person name="Floudas D."/>
            <person name="Sun H."/>
            <person name="Yadav J.S."/>
            <person name="Pangilinan J."/>
            <person name="Larsson K.H."/>
            <person name="Matsuura K."/>
            <person name="Barry K."/>
            <person name="Labutti K."/>
            <person name="Kuo R."/>
            <person name="Ohm R.A."/>
            <person name="Bhattacharya S.S."/>
            <person name="Shirouzu T."/>
            <person name="Yoshinaga Y."/>
            <person name="Martin F.M."/>
            <person name="Grigoriev I.V."/>
            <person name="Hibbett D.S."/>
        </authorList>
    </citation>
    <scope>NUCLEOTIDE SEQUENCE [LARGE SCALE GENOMIC DNA]</scope>
    <source>
        <strain evidence="1 2">93-53</strain>
    </source>
</reference>
<proteinExistence type="predicted"/>
<name>A0A165E3Y6_9APHY</name>